<feature type="compositionally biased region" description="Polar residues" evidence="3">
    <location>
        <begin position="262"/>
        <end position="282"/>
    </location>
</feature>
<accession>A0A0C3P0N9</accession>
<evidence type="ECO:0000313" key="6">
    <source>
        <dbReference type="Proteomes" id="UP000053257"/>
    </source>
</evidence>
<dbReference type="InterPro" id="IPR001841">
    <property type="entry name" value="Znf_RING"/>
</dbReference>
<evidence type="ECO:0000313" key="5">
    <source>
        <dbReference type="EMBL" id="KIP11309.1"/>
    </source>
</evidence>
<feature type="compositionally biased region" description="Polar residues" evidence="3">
    <location>
        <begin position="301"/>
        <end position="333"/>
    </location>
</feature>
<keyword evidence="1" id="KW-0862">Zinc</keyword>
<organism evidence="5 6">
    <name type="scientific">Phlebiopsis gigantea (strain 11061_1 CR5-6)</name>
    <name type="common">White-rot fungus</name>
    <name type="synonym">Peniophora gigantea</name>
    <dbReference type="NCBI Taxonomy" id="745531"/>
    <lineage>
        <taxon>Eukaryota</taxon>
        <taxon>Fungi</taxon>
        <taxon>Dikarya</taxon>
        <taxon>Basidiomycota</taxon>
        <taxon>Agaricomycotina</taxon>
        <taxon>Agaricomycetes</taxon>
        <taxon>Polyporales</taxon>
        <taxon>Phanerochaetaceae</taxon>
        <taxon>Phlebiopsis</taxon>
    </lineage>
</organism>
<sequence length="462" mass="50120">MIALSPGSLCDVCAEEYGPHNYPHSIPCGHILCLNCCNHIIDKSSQKRAPCCPFCRDVFNADGIRIMRVDYTPSSSGWSTPRGGAGIHEVIVESDGEDALSAGLKAREHAKRLEYKVARVAGKKCSVEEVSMLHKELQDWLSTKVKPREQISSLELSAALLRAILMNYHAHSEATKTAKQTEAQLSHQLEEAEMKKTKLEAELRSLRADYSQLAQECQTLRSETNKAKVRSAAPLLDLPSTPPPRSFASLQSSGPFSPPRPQTTAPTSPSASDPRSRATSPTSPTPYGRAPAVHSPLTARLASSTPLHTRSASVQPPSAISRSITPATRSGTPASPVRPELRSRRMSVSTPSPLKMVRSTSSGSSSDEIQIQKDSHKESERQKAEKDAKRVQLIQRWIPNFEASSPPTGMLGTHFIPPSAPRSPPPVPVARSRTISAAQAAQAIPRMYTPLRYKTPVSATPS</sequence>
<dbReference type="Proteomes" id="UP000053257">
    <property type="component" value="Unassembled WGS sequence"/>
</dbReference>
<dbReference type="STRING" id="745531.A0A0C3P0N9"/>
<evidence type="ECO:0000256" key="3">
    <source>
        <dbReference type="SAM" id="MobiDB-lite"/>
    </source>
</evidence>
<feature type="compositionally biased region" description="Basic and acidic residues" evidence="3">
    <location>
        <begin position="370"/>
        <end position="388"/>
    </location>
</feature>
<proteinExistence type="predicted"/>
<keyword evidence="1" id="KW-0863">Zinc-finger</keyword>
<dbReference type="SUPFAM" id="SSF57850">
    <property type="entry name" value="RING/U-box"/>
    <property type="match status" value="1"/>
</dbReference>
<dbReference type="EMBL" id="KN840447">
    <property type="protein sequence ID" value="KIP11309.1"/>
    <property type="molecule type" value="Genomic_DNA"/>
</dbReference>
<dbReference type="InterPro" id="IPR013083">
    <property type="entry name" value="Znf_RING/FYVE/PHD"/>
</dbReference>
<evidence type="ECO:0000256" key="2">
    <source>
        <dbReference type="SAM" id="Coils"/>
    </source>
</evidence>
<keyword evidence="1" id="KW-0479">Metal-binding</keyword>
<name>A0A0C3P0N9_PHLG1</name>
<evidence type="ECO:0000259" key="4">
    <source>
        <dbReference type="PROSITE" id="PS50089"/>
    </source>
</evidence>
<keyword evidence="6" id="KW-1185">Reference proteome</keyword>
<dbReference type="Gene3D" id="3.30.40.10">
    <property type="entry name" value="Zinc/RING finger domain, C3HC4 (zinc finger)"/>
    <property type="match status" value="1"/>
</dbReference>
<feature type="domain" description="RING-type" evidence="4">
    <location>
        <begin position="10"/>
        <end position="56"/>
    </location>
</feature>
<feature type="coiled-coil region" evidence="2">
    <location>
        <begin position="182"/>
        <end position="223"/>
    </location>
</feature>
<dbReference type="OrthoDB" id="6105938at2759"/>
<reference evidence="5 6" key="1">
    <citation type="journal article" date="2014" name="PLoS Genet.">
        <title>Analysis of the Phlebiopsis gigantea genome, transcriptome and secretome provides insight into its pioneer colonization strategies of wood.</title>
        <authorList>
            <person name="Hori C."/>
            <person name="Ishida T."/>
            <person name="Igarashi K."/>
            <person name="Samejima M."/>
            <person name="Suzuki H."/>
            <person name="Master E."/>
            <person name="Ferreira P."/>
            <person name="Ruiz-Duenas F.J."/>
            <person name="Held B."/>
            <person name="Canessa P."/>
            <person name="Larrondo L.F."/>
            <person name="Schmoll M."/>
            <person name="Druzhinina I.S."/>
            <person name="Kubicek C.P."/>
            <person name="Gaskell J.A."/>
            <person name="Kersten P."/>
            <person name="St John F."/>
            <person name="Glasner J."/>
            <person name="Sabat G."/>
            <person name="Splinter BonDurant S."/>
            <person name="Syed K."/>
            <person name="Yadav J."/>
            <person name="Mgbeahuruike A.C."/>
            <person name="Kovalchuk A."/>
            <person name="Asiegbu F.O."/>
            <person name="Lackner G."/>
            <person name="Hoffmeister D."/>
            <person name="Rencoret J."/>
            <person name="Gutierrez A."/>
            <person name="Sun H."/>
            <person name="Lindquist E."/>
            <person name="Barry K."/>
            <person name="Riley R."/>
            <person name="Grigoriev I.V."/>
            <person name="Henrissat B."/>
            <person name="Kues U."/>
            <person name="Berka R.M."/>
            <person name="Martinez A.T."/>
            <person name="Covert S.F."/>
            <person name="Blanchette R.A."/>
            <person name="Cullen D."/>
        </authorList>
    </citation>
    <scope>NUCLEOTIDE SEQUENCE [LARGE SCALE GENOMIC DNA]</scope>
    <source>
        <strain evidence="5 6">11061_1 CR5-6</strain>
    </source>
</reference>
<gene>
    <name evidence="5" type="ORF">PHLGIDRAFT_141787</name>
</gene>
<protein>
    <recommendedName>
        <fullName evidence="4">RING-type domain-containing protein</fullName>
    </recommendedName>
</protein>
<evidence type="ECO:0000256" key="1">
    <source>
        <dbReference type="PROSITE-ProRule" id="PRU00175"/>
    </source>
</evidence>
<feature type="region of interest" description="Disordered" evidence="3">
    <location>
        <begin position="223"/>
        <end position="388"/>
    </location>
</feature>
<dbReference type="PROSITE" id="PS50089">
    <property type="entry name" value="ZF_RING_2"/>
    <property type="match status" value="1"/>
</dbReference>
<dbReference type="HOGENOM" id="CLU_045015_0_0_1"/>
<dbReference type="AlphaFoldDB" id="A0A0C3P0N9"/>
<feature type="compositionally biased region" description="Polar residues" evidence="3">
    <location>
        <begin position="346"/>
        <end position="369"/>
    </location>
</feature>
<dbReference type="GO" id="GO:0008270">
    <property type="term" value="F:zinc ion binding"/>
    <property type="evidence" value="ECO:0007669"/>
    <property type="project" value="UniProtKB-KW"/>
</dbReference>
<keyword evidence="2" id="KW-0175">Coiled coil</keyword>